<accession>A0A9P9DTB3</accession>
<gene>
    <name evidence="4" type="ORF">B0J13DRAFT_511210</name>
</gene>
<feature type="binding site" evidence="2">
    <location>
        <position position="237"/>
    </location>
    <ligand>
        <name>FAD</name>
        <dbReference type="ChEBI" id="CHEBI:57692"/>
    </ligand>
</feature>
<dbReference type="Pfam" id="PF05199">
    <property type="entry name" value="GMC_oxred_C"/>
    <property type="match status" value="1"/>
</dbReference>
<evidence type="ECO:0000313" key="5">
    <source>
        <dbReference type="Proteomes" id="UP000717696"/>
    </source>
</evidence>
<comment type="similarity">
    <text evidence="1">Belongs to the GMC oxidoreductase family.</text>
</comment>
<dbReference type="InterPro" id="IPR012132">
    <property type="entry name" value="GMC_OxRdtase"/>
</dbReference>
<dbReference type="PROSITE" id="PS00624">
    <property type="entry name" value="GMC_OXRED_2"/>
    <property type="match status" value="1"/>
</dbReference>
<dbReference type="SUPFAM" id="SSF51905">
    <property type="entry name" value="FAD/NAD(P)-binding domain"/>
    <property type="match status" value="1"/>
</dbReference>
<dbReference type="PIRSF" id="PIRSF000137">
    <property type="entry name" value="Alcohol_oxidase"/>
    <property type="match status" value="1"/>
</dbReference>
<proteinExistence type="inferred from homology"/>
<dbReference type="GO" id="GO:0016614">
    <property type="term" value="F:oxidoreductase activity, acting on CH-OH group of donors"/>
    <property type="evidence" value="ECO:0007669"/>
    <property type="project" value="InterPro"/>
</dbReference>
<dbReference type="OrthoDB" id="269227at2759"/>
<evidence type="ECO:0000256" key="2">
    <source>
        <dbReference type="PIRSR" id="PIRSR000137-2"/>
    </source>
</evidence>
<protein>
    <submittedName>
        <fullName evidence="4">Choline dehydrogenase</fullName>
    </submittedName>
</protein>
<dbReference type="Pfam" id="PF00732">
    <property type="entry name" value="GMC_oxred_N"/>
    <property type="match status" value="1"/>
</dbReference>
<dbReference type="InterPro" id="IPR000172">
    <property type="entry name" value="GMC_OxRdtase_N"/>
</dbReference>
<evidence type="ECO:0000259" key="3">
    <source>
        <dbReference type="PROSITE" id="PS00624"/>
    </source>
</evidence>
<sequence>MATVESLEHNQADYDYVVVGGGTAGCVVASRLASELPTARILLIEGGESDVGKDYLHDLKLQVDSWGGDHDYKYSSVPQPKGDKDTPLQSRNSFIQHSRGKVLGGCSNINGCISFRPLEYDIRKWQEAGAHGWTFAEMVRLVDKLRVTVNPILSKYHNAVDLALVEATNKAFGIPRTESFNNDVMQKGKITPSAGHLAVAYNPDNGYRSSASIAYIHPILRGEERRPNLTMLTSAWVHSINFVDSVAVGVSLTLKSGRQVTVRSAIETILCAGAFDSPRLLLLSGVGPRGQLEGFGIPLVADVPGVGENLMDHTETVMMWEMKAPIPPESVLYSDVCFFLRREPPNSQGDDGDIMDSMFHVFGVGFDDNTARHGYHAPENAYCLIPNLPRPRSRGRVSLQSSDPKVRPAIDFRYLTDDHDYDLKTIVFELQAGRKLAATAPFRDLIEREVAPGPDVQTEEQFIDYARKTHGTVFHPCGTAKMGDTSKDGMAVVDPQLRVRGVKRLRVVDASVFPLIPSINPMLTVYAVAEKGAEMIIKDHASAHLRSRI</sequence>
<dbReference type="InterPro" id="IPR036188">
    <property type="entry name" value="FAD/NAD-bd_sf"/>
</dbReference>
<feature type="binding site" evidence="2">
    <location>
        <position position="102"/>
    </location>
    <ligand>
        <name>FAD</name>
        <dbReference type="ChEBI" id="CHEBI:57692"/>
    </ligand>
</feature>
<dbReference type="Gene3D" id="3.50.50.60">
    <property type="entry name" value="FAD/NAD(P)-binding domain"/>
    <property type="match status" value="1"/>
</dbReference>
<dbReference type="Proteomes" id="UP000717696">
    <property type="component" value="Unassembled WGS sequence"/>
</dbReference>
<evidence type="ECO:0000256" key="1">
    <source>
        <dbReference type="ARBA" id="ARBA00010790"/>
    </source>
</evidence>
<dbReference type="GO" id="GO:0050660">
    <property type="term" value="F:flavin adenine dinucleotide binding"/>
    <property type="evidence" value="ECO:0007669"/>
    <property type="project" value="InterPro"/>
</dbReference>
<comment type="caution">
    <text evidence="4">The sequence shown here is derived from an EMBL/GenBank/DDBJ whole genome shotgun (WGS) entry which is preliminary data.</text>
</comment>
<dbReference type="Gene3D" id="3.30.560.10">
    <property type="entry name" value="Glucose Oxidase, domain 3"/>
    <property type="match status" value="1"/>
</dbReference>
<evidence type="ECO:0000313" key="4">
    <source>
        <dbReference type="EMBL" id="KAH7124896.1"/>
    </source>
</evidence>
<dbReference type="InterPro" id="IPR007867">
    <property type="entry name" value="GMC_OxRtase_C"/>
</dbReference>
<organism evidence="4 5">
    <name type="scientific">Dactylonectria estremocensis</name>
    <dbReference type="NCBI Taxonomy" id="1079267"/>
    <lineage>
        <taxon>Eukaryota</taxon>
        <taxon>Fungi</taxon>
        <taxon>Dikarya</taxon>
        <taxon>Ascomycota</taxon>
        <taxon>Pezizomycotina</taxon>
        <taxon>Sordariomycetes</taxon>
        <taxon>Hypocreomycetidae</taxon>
        <taxon>Hypocreales</taxon>
        <taxon>Nectriaceae</taxon>
        <taxon>Dactylonectria</taxon>
    </lineage>
</organism>
<name>A0A9P9DTB3_9HYPO</name>
<reference evidence="4" key="1">
    <citation type="journal article" date="2021" name="Nat. Commun.">
        <title>Genetic determinants of endophytism in the Arabidopsis root mycobiome.</title>
        <authorList>
            <person name="Mesny F."/>
            <person name="Miyauchi S."/>
            <person name="Thiergart T."/>
            <person name="Pickel B."/>
            <person name="Atanasova L."/>
            <person name="Karlsson M."/>
            <person name="Huettel B."/>
            <person name="Barry K.W."/>
            <person name="Haridas S."/>
            <person name="Chen C."/>
            <person name="Bauer D."/>
            <person name="Andreopoulos W."/>
            <person name="Pangilinan J."/>
            <person name="LaButti K."/>
            <person name="Riley R."/>
            <person name="Lipzen A."/>
            <person name="Clum A."/>
            <person name="Drula E."/>
            <person name="Henrissat B."/>
            <person name="Kohler A."/>
            <person name="Grigoriev I.V."/>
            <person name="Martin F.M."/>
            <person name="Hacquard S."/>
        </authorList>
    </citation>
    <scope>NUCLEOTIDE SEQUENCE</scope>
    <source>
        <strain evidence="4">MPI-CAGE-AT-0021</strain>
    </source>
</reference>
<feature type="domain" description="Glucose-methanol-choline oxidoreductase N-terminal" evidence="3">
    <location>
        <begin position="273"/>
        <end position="287"/>
    </location>
</feature>
<dbReference type="EMBL" id="JAGMUU010000024">
    <property type="protein sequence ID" value="KAH7124896.1"/>
    <property type="molecule type" value="Genomic_DNA"/>
</dbReference>
<dbReference type="PANTHER" id="PTHR11552">
    <property type="entry name" value="GLUCOSE-METHANOL-CHOLINE GMC OXIDOREDUCTASE"/>
    <property type="match status" value="1"/>
</dbReference>
<comment type="cofactor">
    <cofactor evidence="2">
        <name>FAD</name>
        <dbReference type="ChEBI" id="CHEBI:57692"/>
    </cofactor>
</comment>
<keyword evidence="2" id="KW-0274">FAD</keyword>
<dbReference type="PANTHER" id="PTHR11552:SF152">
    <property type="entry name" value="OXIDASE (CODA), PUTATIVE (AFU_ORTHOLOGUE AFUA_8G04090)-RELATED"/>
    <property type="match status" value="1"/>
</dbReference>
<dbReference type="AlphaFoldDB" id="A0A9P9DTB3"/>
<dbReference type="SUPFAM" id="SSF54373">
    <property type="entry name" value="FAD-linked reductases, C-terminal domain"/>
    <property type="match status" value="1"/>
</dbReference>
<keyword evidence="2" id="KW-0285">Flavoprotein</keyword>
<keyword evidence="5" id="KW-1185">Reference proteome</keyword>